<evidence type="ECO:0000256" key="2">
    <source>
        <dbReference type="ARBA" id="ARBA00008072"/>
    </source>
</evidence>
<comment type="similarity">
    <text evidence="2 6">Belongs to the zinc-containing alcohol dehydrogenase family.</text>
</comment>
<evidence type="ECO:0000256" key="4">
    <source>
        <dbReference type="ARBA" id="ARBA00022833"/>
    </source>
</evidence>
<dbReference type="Gene3D" id="3.90.180.10">
    <property type="entry name" value="Medium-chain alcohol dehydrogenases, catalytic domain"/>
    <property type="match status" value="1"/>
</dbReference>
<dbReference type="STRING" id="1936003.STSP2_02738"/>
<gene>
    <name evidence="8" type="primary">adh</name>
    <name evidence="8" type="ORF">STSP2_02738</name>
</gene>
<evidence type="ECO:0000256" key="6">
    <source>
        <dbReference type="RuleBase" id="RU361277"/>
    </source>
</evidence>
<evidence type="ECO:0000256" key="3">
    <source>
        <dbReference type="ARBA" id="ARBA00022723"/>
    </source>
</evidence>
<dbReference type="GO" id="GO:0008270">
    <property type="term" value="F:zinc ion binding"/>
    <property type="evidence" value="ECO:0007669"/>
    <property type="project" value="InterPro"/>
</dbReference>
<keyword evidence="4 6" id="KW-0862">Zinc</keyword>
<dbReference type="AlphaFoldDB" id="A0A1U9NPW0"/>
<dbReference type="KEGG" id="alus:STSP2_02738"/>
<reference evidence="9" key="1">
    <citation type="submission" date="2017-02" db="EMBL/GenBank/DDBJ databases">
        <title>Comparative genomics and description of representatives of a novel lineage of planctomycetes thriving in anoxic sediments.</title>
        <authorList>
            <person name="Spring S."/>
            <person name="Bunk B."/>
            <person name="Sproer C."/>
        </authorList>
    </citation>
    <scope>NUCLEOTIDE SEQUENCE [LARGE SCALE GENOMIC DNA]</scope>
    <source>
        <strain evidence="9">ST-NAGAB-D1</strain>
    </source>
</reference>
<dbReference type="SUPFAM" id="SSF50129">
    <property type="entry name" value="GroES-like"/>
    <property type="match status" value="1"/>
</dbReference>
<dbReference type="InterPro" id="IPR011032">
    <property type="entry name" value="GroES-like_sf"/>
</dbReference>
<keyword evidence="3 6" id="KW-0479">Metal-binding</keyword>
<feature type="domain" description="Enoyl reductase (ER)" evidence="7">
    <location>
        <begin position="15"/>
        <end position="348"/>
    </location>
</feature>
<dbReference type="PANTHER" id="PTHR42813:SF4">
    <property type="entry name" value="NADP-DEPENDENT ISOPROPANOL DEHYDROGENASE"/>
    <property type="match status" value="1"/>
</dbReference>
<dbReference type="SUPFAM" id="SSF51735">
    <property type="entry name" value="NAD(P)-binding Rossmann-fold domains"/>
    <property type="match status" value="1"/>
</dbReference>
<dbReference type="Pfam" id="PF00107">
    <property type="entry name" value="ADH_zinc_N"/>
    <property type="match status" value="1"/>
</dbReference>
<evidence type="ECO:0000313" key="8">
    <source>
        <dbReference type="EMBL" id="AQT69546.1"/>
    </source>
</evidence>
<dbReference type="Proteomes" id="UP000189674">
    <property type="component" value="Chromosome"/>
</dbReference>
<dbReference type="InterPro" id="IPR002328">
    <property type="entry name" value="ADH_Zn_CS"/>
</dbReference>
<dbReference type="PANTHER" id="PTHR42813">
    <property type="entry name" value="ZINC-TYPE ALCOHOL DEHYDROGENASE-LIKE"/>
    <property type="match status" value="1"/>
</dbReference>
<sequence length="354" mass="37908">MTAESMKAFVMKKIGSVGVVDKDIPEPGPNDALIKTTAALVCTSDVHTVSGAIGEKTNRTLGHEAVGVIEKLGDAVEGFSQGQRVAVNAITPDYRCDNCLRGYTSQCTTMLGGWKFANMKDGNMAEYFLVNDAQANLALIPDELTDEQAAYCCDMLSTGFMGAEHANIPIGGTVAVFAQGPVGLMATAGARLQGAGYVIAVESIPERQELAKKYGADVVVDYTREDPVEKIMELTDGAGVDSAIEALGAQVSFEGCVKVTRPGGTISNIGYHGEGDYIELPRMAWGVGMSDKTIRTGLCPGGKERMARLMRLIQNGRVDPTLMTTHRFGFDEIEKAFEMMKTKEDGIIKPLITF</sequence>
<dbReference type="InterPro" id="IPR036291">
    <property type="entry name" value="NAD(P)-bd_dom_sf"/>
</dbReference>
<accession>A0A1U9NPW0</accession>
<dbReference type="InterPro" id="IPR013154">
    <property type="entry name" value="ADH-like_N"/>
</dbReference>
<keyword evidence="9" id="KW-1185">Reference proteome</keyword>
<proteinExistence type="inferred from homology"/>
<evidence type="ECO:0000259" key="7">
    <source>
        <dbReference type="SMART" id="SM00829"/>
    </source>
</evidence>
<dbReference type="SMART" id="SM00829">
    <property type="entry name" value="PKS_ER"/>
    <property type="match status" value="1"/>
</dbReference>
<evidence type="ECO:0000256" key="5">
    <source>
        <dbReference type="ARBA" id="ARBA00023002"/>
    </source>
</evidence>
<dbReference type="Gene3D" id="3.40.50.720">
    <property type="entry name" value="NAD(P)-binding Rossmann-like Domain"/>
    <property type="match status" value="1"/>
</dbReference>
<keyword evidence="5 8" id="KW-0560">Oxidoreductase</keyword>
<evidence type="ECO:0000256" key="1">
    <source>
        <dbReference type="ARBA" id="ARBA00001947"/>
    </source>
</evidence>
<dbReference type="InterPro" id="IPR020843">
    <property type="entry name" value="ER"/>
</dbReference>
<dbReference type="Pfam" id="PF08240">
    <property type="entry name" value="ADH_N"/>
    <property type="match status" value="1"/>
</dbReference>
<dbReference type="EC" id="1.1.1.80" evidence="8"/>
<dbReference type="CDD" id="cd08285">
    <property type="entry name" value="NADP_ADH"/>
    <property type="match status" value="1"/>
</dbReference>
<name>A0A1U9NPW0_9BACT</name>
<protein>
    <submittedName>
        <fullName evidence="8">NADP-dependent isopropanol dehydrogenase</fullName>
        <ecNumber evidence="8">1.1.1.80</ecNumber>
    </submittedName>
</protein>
<evidence type="ECO:0000313" key="9">
    <source>
        <dbReference type="Proteomes" id="UP000189674"/>
    </source>
</evidence>
<comment type="cofactor">
    <cofactor evidence="1 6">
        <name>Zn(2+)</name>
        <dbReference type="ChEBI" id="CHEBI:29105"/>
    </cofactor>
</comment>
<dbReference type="EMBL" id="CP019791">
    <property type="protein sequence ID" value="AQT69546.1"/>
    <property type="molecule type" value="Genomic_DNA"/>
</dbReference>
<dbReference type="InterPro" id="IPR013149">
    <property type="entry name" value="ADH-like_C"/>
</dbReference>
<dbReference type="GO" id="GO:0050009">
    <property type="term" value="F:isopropanol dehydrogenase (NADP+) activity"/>
    <property type="evidence" value="ECO:0007669"/>
    <property type="project" value="UniProtKB-EC"/>
</dbReference>
<organism evidence="8 9">
    <name type="scientific">Anaerohalosphaera lusitana</name>
    <dbReference type="NCBI Taxonomy" id="1936003"/>
    <lineage>
        <taxon>Bacteria</taxon>
        <taxon>Pseudomonadati</taxon>
        <taxon>Planctomycetota</taxon>
        <taxon>Phycisphaerae</taxon>
        <taxon>Sedimentisphaerales</taxon>
        <taxon>Anaerohalosphaeraceae</taxon>
        <taxon>Anaerohalosphaera</taxon>
    </lineage>
</organism>
<dbReference type="PROSITE" id="PS00059">
    <property type="entry name" value="ADH_ZINC"/>
    <property type="match status" value="1"/>
</dbReference>